<dbReference type="InterPro" id="IPR036662">
    <property type="entry name" value="PTS_EIIA_man-typ_sf"/>
</dbReference>
<organism evidence="3 4">
    <name type="scientific">Aerococcus christensenii</name>
    <dbReference type="NCBI Taxonomy" id="87541"/>
    <lineage>
        <taxon>Bacteria</taxon>
        <taxon>Bacillati</taxon>
        <taxon>Bacillota</taxon>
        <taxon>Bacilli</taxon>
        <taxon>Lactobacillales</taxon>
        <taxon>Aerococcaceae</taxon>
        <taxon>Aerococcus</taxon>
    </lineage>
</organism>
<dbReference type="EMBL" id="PKGZ01000008">
    <property type="protein sequence ID" value="PKY90838.1"/>
    <property type="molecule type" value="Genomic_DNA"/>
</dbReference>
<evidence type="ECO:0000256" key="1">
    <source>
        <dbReference type="ARBA" id="ARBA00022679"/>
    </source>
</evidence>
<evidence type="ECO:0000259" key="2">
    <source>
        <dbReference type="PROSITE" id="PS51096"/>
    </source>
</evidence>
<feature type="domain" description="PTS EIIA type-4" evidence="2">
    <location>
        <begin position="1"/>
        <end position="91"/>
    </location>
</feature>
<dbReference type="SUPFAM" id="SSF53062">
    <property type="entry name" value="PTS system fructose IIA component-like"/>
    <property type="match status" value="1"/>
</dbReference>
<reference evidence="3 4" key="1">
    <citation type="submission" date="2017-12" db="EMBL/GenBank/DDBJ databases">
        <title>Phylogenetic diversity of female urinary microbiome.</title>
        <authorList>
            <person name="Thomas-White K."/>
            <person name="Wolfe A.J."/>
        </authorList>
    </citation>
    <scope>NUCLEOTIDE SEQUENCE [LARGE SCALE GENOMIC DNA]</scope>
    <source>
        <strain evidence="3 4">UMB0844</strain>
    </source>
</reference>
<dbReference type="PROSITE" id="PS51096">
    <property type="entry name" value="PTS_EIIA_TYPE_4"/>
    <property type="match status" value="1"/>
</dbReference>
<keyword evidence="1" id="KW-0808">Transferase</keyword>
<sequence length="91" mass="9887">MFGPSKQLEAMGLHLGDNVETFGQTIQKAVLSVNQGEGILVLVDVKGASPYNQSLLAQHQLQDQIEGGVSYDFGCEFADAFGSFKSTIDWY</sequence>
<proteinExistence type="predicted"/>
<comment type="caution">
    <text evidence="3">The sequence shown here is derived from an EMBL/GenBank/DDBJ whole genome shotgun (WGS) entry which is preliminary data.</text>
</comment>
<evidence type="ECO:0000313" key="3">
    <source>
        <dbReference type="EMBL" id="PKY90838.1"/>
    </source>
</evidence>
<gene>
    <name evidence="3" type="ORF">CYJ27_07645</name>
</gene>
<dbReference type="AlphaFoldDB" id="A0A2I1K5C2"/>
<dbReference type="Proteomes" id="UP000234775">
    <property type="component" value="Unassembled WGS sequence"/>
</dbReference>
<name>A0A2I1K5C2_9LACT</name>
<dbReference type="Gene3D" id="3.40.50.510">
    <property type="entry name" value="Phosphotransferase system, mannose-type IIA component"/>
    <property type="match status" value="1"/>
</dbReference>
<dbReference type="GO" id="GO:0016740">
    <property type="term" value="F:transferase activity"/>
    <property type="evidence" value="ECO:0007669"/>
    <property type="project" value="UniProtKB-KW"/>
</dbReference>
<dbReference type="GO" id="GO:0009401">
    <property type="term" value="P:phosphoenolpyruvate-dependent sugar phosphotransferase system"/>
    <property type="evidence" value="ECO:0007669"/>
    <property type="project" value="InterPro"/>
</dbReference>
<dbReference type="GO" id="GO:0016020">
    <property type="term" value="C:membrane"/>
    <property type="evidence" value="ECO:0007669"/>
    <property type="project" value="InterPro"/>
</dbReference>
<protein>
    <recommendedName>
        <fullName evidence="2">PTS EIIA type-4 domain-containing protein</fullName>
    </recommendedName>
</protein>
<dbReference type="Pfam" id="PF03610">
    <property type="entry name" value="EIIA-man"/>
    <property type="match status" value="1"/>
</dbReference>
<keyword evidence="4" id="KW-1185">Reference proteome</keyword>
<accession>A0A2I1K5C2</accession>
<evidence type="ECO:0000313" key="4">
    <source>
        <dbReference type="Proteomes" id="UP000234775"/>
    </source>
</evidence>
<dbReference type="InterPro" id="IPR004701">
    <property type="entry name" value="PTS_EIIA_man-typ"/>
</dbReference>